<organism evidence="5 6">
    <name type="scientific">Aphanomyces stellatus</name>
    <dbReference type="NCBI Taxonomy" id="120398"/>
    <lineage>
        <taxon>Eukaryota</taxon>
        <taxon>Sar</taxon>
        <taxon>Stramenopiles</taxon>
        <taxon>Oomycota</taxon>
        <taxon>Saprolegniomycetes</taxon>
        <taxon>Saprolegniales</taxon>
        <taxon>Verrucalvaceae</taxon>
        <taxon>Aphanomyces</taxon>
    </lineage>
</organism>
<protein>
    <submittedName>
        <fullName evidence="5">Aste57867_9114 protein</fullName>
    </submittedName>
</protein>
<evidence type="ECO:0000256" key="3">
    <source>
        <dbReference type="PROSITE-ProRule" id="PRU00221"/>
    </source>
</evidence>
<feature type="repeat" description="WD" evidence="3">
    <location>
        <begin position="181"/>
        <end position="216"/>
    </location>
</feature>
<evidence type="ECO:0000256" key="2">
    <source>
        <dbReference type="ARBA" id="ARBA00022737"/>
    </source>
</evidence>
<dbReference type="PROSITE" id="PS50082">
    <property type="entry name" value="WD_REPEATS_2"/>
    <property type="match status" value="1"/>
</dbReference>
<dbReference type="Pfam" id="PF00400">
    <property type="entry name" value="WD40"/>
    <property type="match status" value="2"/>
</dbReference>
<dbReference type="EMBL" id="VJMH01005127">
    <property type="protein sequence ID" value="KAF0700364.1"/>
    <property type="molecule type" value="Genomic_DNA"/>
</dbReference>
<keyword evidence="6" id="KW-1185">Reference proteome</keyword>
<evidence type="ECO:0000256" key="1">
    <source>
        <dbReference type="ARBA" id="ARBA00022574"/>
    </source>
</evidence>
<dbReference type="PROSITE" id="PS50294">
    <property type="entry name" value="WD_REPEATS_REGION"/>
    <property type="match status" value="1"/>
</dbReference>
<proteinExistence type="predicted"/>
<reference evidence="5 6" key="1">
    <citation type="submission" date="2019-03" db="EMBL/GenBank/DDBJ databases">
        <authorList>
            <person name="Gaulin E."/>
            <person name="Dumas B."/>
        </authorList>
    </citation>
    <scope>NUCLEOTIDE SEQUENCE [LARGE SCALE GENOMIC DNA]</scope>
    <source>
        <strain evidence="5">CBS 568.67</strain>
    </source>
</reference>
<dbReference type="Gene3D" id="2.130.10.10">
    <property type="entry name" value="YVTN repeat-like/Quinoprotein amine dehydrogenase"/>
    <property type="match status" value="1"/>
</dbReference>
<evidence type="ECO:0000313" key="6">
    <source>
        <dbReference type="Proteomes" id="UP000332933"/>
    </source>
</evidence>
<dbReference type="InterPro" id="IPR001680">
    <property type="entry name" value="WD40_rpt"/>
</dbReference>
<evidence type="ECO:0000313" key="4">
    <source>
        <dbReference type="EMBL" id="KAF0700364.1"/>
    </source>
</evidence>
<accession>A0A485KM84</accession>
<dbReference type="EMBL" id="CAADRA010005148">
    <property type="protein sequence ID" value="VFT85998.1"/>
    <property type="molecule type" value="Genomic_DNA"/>
</dbReference>
<dbReference type="InterPro" id="IPR015943">
    <property type="entry name" value="WD40/YVTN_repeat-like_dom_sf"/>
</dbReference>
<evidence type="ECO:0000313" key="5">
    <source>
        <dbReference type="EMBL" id="VFT85998.1"/>
    </source>
</evidence>
<dbReference type="PANTHER" id="PTHR19919">
    <property type="entry name" value="WD REPEAT CONTAINING PROTEIN"/>
    <property type="match status" value="1"/>
</dbReference>
<name>A0A485KM84_9STRA</name>
<sequence length="349" mass="38567">MHPRARLAAAYSCPWTVYGMSWRNCHDEKMLAVTSFTEEYTNHLQVLKLSDVSGADFKSTDDGTPAANDDMDVDEGNKTRFTLQSEAIVEHPYPATKVLWSPDSNSSNLATTADYLRIWHTQGDTIQCSATLSKYRARENCSPLTSADWNTADPHILGTSSVDTTICIWDLNNTKAPQKEIVAHDGEVYDMAFSTGTNIFASVGGDGSLRVFDLRSLGSCTVLYETVDVRPLIRLAWNKLDTNYIAVVLAEGPAALILDLRLPSIPIMELPHETGHMNAIAWSPTSPHYICTVGEQHEALMWDISQSTQERRPVLGYHGGAPINQVQWSSTHPEFLAMGVDKTVHVVTV</sequence>
<reference evidence="4" key="2">
    <citation type="submission" date="2019-06" db="EMBL/GenBank/DDBJ databases">
        <title>Genomics analysis of Aphanomyces spp. identifies a new class of oomycete effector associated with host adaptation.</title>
        <authorList>
            <person name="Gaulin E."/>
        </authorList>
    </citation>
    <scope>NUCLEOTIDE SEQUENCE</scope>
    <source>
        <strain evidence="4">CBS 578.67</strain>
    </source>
</reference>
<dbReference type="InterPro" id="IPR045159">
    <property type="entry name" value="DCAF7-like"/>
</dbReference>
<keyword evidence="1 3" id="KW-0853">WD repeat</keyword>
<dbReference type="Proteomes" id="UP000332933">
    <property type="component" value="Unassembled WGS sequence"/>
</dbReference>
<dbReference type="SUPFAM" id="SSF50978">
    <property type="entry name" value="WD40 repeat-like"/>
    <property type="match status" value="1"/>
</dbReference>
<gene>
    <name evidence="5" type="primary">Aste57867_9114</name>
    <name evidence="4" type="ORF">As57867_009078</name>
    <name evidence="5" type="ORF">ASTE57867_9114</name>
</gene>
<dbReference type="AlphaFoldDB" id="A0A485KM84"/>
<dbReference type="InterPro" id="IPR036322">
    <property type="entry name" value="WD40_repeat_dom_sf"/>
</dbReference>
<dbReference type="OrthoDB" id="24670at2759"/>
<keyword evidence="2" id="KW-0677">Repeat</keyword>
<dbReference type="SMART" id="SM00320">
    <property type="entry name" value="WD40"/>
    <property type="match status" value="5"/>
</dbReference>